<dbReference type="PANTHER" id="PTHR33623">
    <property type="entry name" value="OS04G0572500 PROTEIN"/>
    <property type="match status" value="1"/>
</dbReference>
<dbReference type="KEGG" id="nta:107832274"/>
<dbReference type="Proteomes" id="UP000790787">
    <property type="component" value="Chromosome 1"/>
</dbReference>
<protein>
    <submittedName>
        <fullName evidence="2">Uncharacterized protein LOC107832274 isoform X1</fullName>
    </submittedName>
    <submittedName>
        <fullName evidence="2">Uncharacterized protein isoform X1</fullName>
    </submittedName>
</protein>
<dbReference type="PaxDb" id="4097-A0A1S4DQ77"/>
<organism evidence="1 2">
    <name type="scientific">Nicotiana tabacum</name>
    <name type="common">Common tobacco</name>
    <dbReference type="NCBI Taxonomy" id="4097"/>
    <lineage>
        <taxon>Eukaryota</taxon>
        <taxon>Viridiplantae</taxon>
        <taxon>Streptophyta</taxon>
        <taxon>Embryophyta</taxon>
        <taxon>Tracheophyta</taxon>
        <taxon>Spermatophyta</taxon>
        <taxon>Magnoliopsida</taxon>
        <taxon>eudicotyledons</taxon>
        <taxon>Gunneridae</taxon>
        <taxon>Pentapetalae</taxon>
        <taxon>asterids</taxon>
        <taxon>lamiids</taxon>
        <taxon>Solanales</taxon>
        <taxon>Solanaceae</taxon>
        <taxon>Nicotianoideae</taxon>
        <taxon>Nicotianeae</taxon>
        <taxon>Nicotiana</taxon>
    </lineage>
</organism>
<proteinExistence type="predicted"/>
<name>A0A1S4DQ77_TOBAC</name>
<dbReference type="RefSeq" id="XP_016515575.1">
    <property type="nucleotide sequence ID" value="XM_016660089.2"/>
</dbReference>
<dbReference type="RefSeq" id="XP_016515575.1">
    <property type="nucleotide sequence ID" value="XM_016660089.1"/>
</dbReference>
<dbReference type="OrthoDB" id="1669163at2759"/>
<evidence type="ECO:0000313" key="1">
    <source>
        <dbReference type="Proteomes" id="UP000790787"/>
    </source>
</evidence>
<keyword evidence="1" id="KW-1185">Reference proteome</keyword>
<reference evidence="1" key="1">
    <citation type="journal article" date="2014" name="Nat. Commun.">
        <title>The tobacco genome sequence and its comparison with those of tomato and potato.</title>
        <authorList>
            <person name="Sierro N."/>
            <person name="Battey J.N."/>
            <person name="Ouadi S."/>
            <person name="Bakaher N."/>
            <person name="Bovet L."/>
            <person name="Willig A."/>
            <person name="Goepfert S."/>
            <person name="Peitsch M.C."/>
            <person name="Ivanov N.V."/>
        </authorList>
    </citation>
    <scope>NUCLEOTIDE SEQUENCE [LARGE SCALE GENOMIC DNA]</scope>
</reference>
<reference evidence="2" key="2">
    <citation type="submission" date="2025-08" db="UniProtKB">
        <authorList>
            <consortium name="RefSeq"/>
        </authorList>
    </citation>
    <scope>IDENTIFICATION</scope>
    <source>
        <tissue evidence="2">Leaf</tissue>
    </source>
</reference>
<sequence>MASSCPNPHAKFSFESRPKLLKDFLQDDISFQSQSQKAYKSTSQRFFNKNSSQLHRSRSSRAASATISAIHKVINIVKFLPFAYVKSPSILPRSISRKLSRRNHKETENYIMNHEVSVTVKVKVKDILRWKSSKDLVEEKSTPLDYAYSPFRCDGDFTAENLSSWCGESDECYDKKNLLEEGVGRYCARETRGIKLDPEEHYENEQHSPVSVLESPFREDQDEYVSYHRTLVDIDSKFRSPSTLNDLASIQGQLDKVFNLFVVGRKCMLRERIQAFESLEEGNTSYNEEDEEEQEQEMHEIEEKAKKLLCYFKETENLWTEDCETNVDDELLLDFFWHELIQNNVDESEMLMREAKCLNNGEYNDEFEWEIEDKREVYIRDMQRLGRWNYKFEEEKEELALDLEFEVLNDLVHEVLADFFCS</sequence>
<gene>
    <name evidence="2" type="primary">LOC107832274</name>
</gene>
<accession>A0A1S4DQ77</accession>
<evidence type="ECO:0000313" key="2">
    <source>
        <dbReference type="RefSeq" id="XP_016515575.1"/>
    </source>
</evidence>
<dbReference type="GeneID" id="107832274"/>
<dbReference type="PANTHER" id="PTHR33623:SF17">
    <property type="entry name" value="DUF4378 DOMAIN-CONTAINING PROTEIN"/>
    <property type="match status" value="1"/>
</dbReference>
<dbReference type="AlphaFoldDB" id="A0A1S4DQ77"/>